<dbReference type="Pfam" id="PF13340">
    <property type="entry name" value="DUF4096"/>
    <property type="match status" value="1"/>
</dbReference>
<comment type="caution">
    <text evidence="3">The sequence shown here is derived from an EMBL/GenBank/DDBJ whole genome shotgun (WGS) entry which is preliminary data.</text>
</comment>
<feature type="region of interest" description="Disordered" evidence="1">
    <location>
        <begin position="65"/>
        <end position="86"/>
    </location>
</feature>
<dbReference type="EMBL" id="JBEPAZ010000005">
    <property type="protein sequence ID" value="MER6427920.1"/>
    <property type="molecule type" value="Genomic_DNA"/>
</dbReference>
<dbReference type="InterPro" id="IPR025161">
    <property type="entry name" value="IS402-like_dom"/>
</dbReference>
<evidence type="ECO:0000256" key="1">
    <source>
        <dbReference type="SAM" id="MobiDB-lite"/>
    </source>
</evidence>
<evidence type="ECO:0000313" key="3">
    <source>
        <dbReference type="EMBL" id="MER6427920.1"/>
    </source>
</evidence>
<evidence type="ECO:0000259" key="2">
    <source>
        <dbReference type="Pfam" id="PF13340"/>
    </source>
</evidence>
<sequence length="86" mass="9215">MAGPPLLPPSAARLRGWSTAPRDEQAAFTAAVYGLTSDCAWRRLSPTFGTSPTTAHRRCTRWTAAGLGRRPPDGCRKNPGPGVRLI</sequence>
<proteinExistence type="predicted"/>
<keyword evidence="4" id="KW-1185">Reference proteome</keyword>
<dbReference type="RefSeq" id="WP_352063253.1">
    <property type="nucleotide sequence ID" value="NZ_JBEPAZ010000005.1"/>
</dbReference>
<evidence type="ECO:0000313" key="4">
    <source>
        <dbReference type="Proteomes" id="UP001470023"/>
    </source>
</evidence>
<reference evidence="3 4" key="1">
    <citation type="submission" date="2024-06" db="EMBL/GenBank/DDBJ databases">
        <title>The Natural Products Discovery Center: Release of the First 8490 Sequenced Strains for Exploring Actinobacteria Biosynthetic Diversity.</title>
        <authorList>
            <person name="Kalkreuter E."/>
            <person name="Kautsar S.A."/>
            <person name="Yang D."/>
            <person name="Bader C.D."/>
            <person name="Teijaro C.N."/>
            <person name="Fluegel L."/>
            <person name="Davis C.M."/>
            <person name="Simpson J.R."/>
            <person name="Lauterbach L."/>
            <person name="Steele A.D."/>
            <person name="Gui C."/>
            <person name="Meng S."/>
            <person name="Li G."/>
            <person name="Viehrig K."/>
            <person name="Ye F."/>
            <person name="Su P."/>
            <person name="Kiefer A.F."/>
            <person name="Nichols A."/>
            <person name="Cepeda A.J."/>
            <person name="Yan W."/>
            <person name="Fan B."/>
            <person name="Jiang Y."/>
            <person name="Adhikari A."/>
            <person name="Zheng C.-J."/>
            <person name="Schuster L."/>
            <person name="Cowan T.M."/>
            <person name="Smanski M.J."/>
            <person name="Chevrette M.G."/>
            <person name="De Carvalho L.P.S."/>
            <person name="Shen B."/>
        </authorList>
    </citation>
    <scope>NUCLEOTIDE SEQUENCE [LARGE SCALE GENOMIC DNA]</scope>
    <source>
        <strain evidence="3 4">NPDC001166</strain>
    </source>
</reference>
<organism evidence="3 4">
    <name type="scientific">Streptomyces sp. 900105245</name>
    <dbReference type="NCBI Taxonomy" id="3154379"/>
    <lineage>
        <taxon>Bacteria</taxon>
        <taxon>Bacillati</taxon>
        <taxon>Actinomycetota</taxon>
        <taxon>Actinomycetes</taxon>
        <taxon>Kitasatosporales</taxon>
        <taxon>Streptomycetaceae</taxon>
        <taxon>Streptomyces</taxon>
    </lineage>
</organism>
<dbReference type="Proteomes" id="UP001470023">
    <property type="component" value="Unassembled WGS sequence"/>
</dbReference>
<gene>
    <name evidence="3" type="ORF">ABT272_09265</name>
</gene>
<accession>A0ABV1U3M9</accession>
<feature type="domain" description="Insertion element IS402-like" evidence="2">
    <location>
        <begin position="5"/>
        <end position="67"/>
    </location>
</feature>
<protein>
    <submittedName>
        <fullName evidence="3">Transposase</fullName>
    </submittedName>
</protein>
<name>A0ABV1U3M9_9ACTN</name>